<feature type="domain" description="Pyruvate carboxyltransferase" evidence="3">
    <location>
        <begin position="9"/>
        <end position="263"/>
    </location>
</feature>
<dbReference type="GO" id="GO:0046912">
    <property type="term" value="F:acyltransferase activity, acyl groups converted into alkyl on transfer"/>
    <property type="evidence" value="ECO:0007669"/>
    <property type="project" value="InterPro"/>
</dbReference>
<keyword evidence="5" id="KW-1185">Reference proteome</keyword>
<dbReference type="EMBL" id="FOHJ01000005">
    <property type="protein sequence ID" value="SET49511.1"/>
    <property type="molecule type" value="Genomic_DNA"/>
</dbReference>
<dbReference type="PROSITE" id="PS00815">
    <property type="entry name" value="AIPM_HOMOCIT_SYNTH_1"/>
    <property type="match status" value="1"/>
</dbReference>
<comment type="similarity">
    <text evidence="2">Belongs to the alpha-IPM synthase/homocitrate synthase family.</text>
</comment>
<dbReference type="PANTHER" id="PTHR42880:SF1">
    <property type="entry name" value="ISOPROPYLMALATE_HOMOCITRATE_CITRAMALATE SYNTHASE FAMILY PROTEIN"/>
    <property type="match status" value="1"/>
</dbReference>
<organism evidence="4 5">
    <name type="scientific">Salinibacillus kushneri</name>
    <dbReference type="NCBI Taxonomy" id="237682"/>
    <lineage>
        <taxon>Bacteria</taxon>
        <taxon>Bacillati</taxon>
        <taxon>Bacillota</taxon>
        <taxon>Bacilli</taxon>
        <taxon>Bacillales</taxon>
        <taxon>Bacillaceae</taxon>
        <taxon>Salinibacillus</taxon>
    </lineage>
</organism>
<sequence>MIDTPKKKITIEDSTLREGEQTPGIALNEKKKRIILEKLAETNVPFAEVGIPSMGSVEFESIKSLAQDENLPRLIGWNRGRKDDLNKTLETGLTALHIGLPSSDIHIKNKFKKDYNWVIETATELIEYAKSQGATFISVSAEDMGRANIEFLKRYANAVSNAGATRMRLSDTVGCLTPDKTEKIVSTLTNSVSPEFEFQLHMHNDLNLALANVLSGIKAGASQVHTTVNGLGDRAGITSLHQVATAIKVLTEHKTDIDLTKIPQLSKVVEDATGLKISGNEPIIGNHVYQHESGIHVDGMLKVKDSFSSFSPEMVGREHEFIIGKHSGSVAVQYILERQGIAISREDARDLIPLIREVSTALGTSISTNLLISLYNNFKREPLPIK</sequence>
<gene>
    <name evidence="4" type="ORF">SAMN05421676_10597</name>
</gene>
<evidence type="ECO:0000256" key="2">
    <source>
        <dbReference type="RuleBase" id="RU003523"/>
    </source>
</evidence>
<dbReference type="PANTHER" id="PTHR42880">
    <property type="entry name" value="HOMOCITRATE SYNTHASE"/>
    <property type="match status" value="1"/>
</dbReference>
<dbReference type="RefSeq" id="WP_093134328.1">
    <property type="nucleotide sequence ID" value="NZ_FOHJ01000005.1"/>
</dbReference>
<dbReference type="Gene3D" id="1.10.238.260">
    <property type="match status" value="1"/>
</dbReference>
<name>A0A1I0EVL6_9BACI</name>
<evidence type="ECO:0000313" key="4">
    <source>
        <dbReference type="EMBL" id="SET49511.1"/>
    </source>
</evidence>
<dbReference type="PROSITE" id="PS50991">
    <property type="entry name" value="PYR_CT"/>
    <property type="match status" value="1"/>
</dbReference>
<dbReference type="SUPFAM" id="SSF51569">
    <property type="entry name" value="Aldolase"/>
    <property type="match status" value="1"/>
</dbReference>
<protein>
    <submittedName>
        <fullName evidence="4">Homocitrate synthase NifV</fullName>
    </submittedName>
</protein>
<evidence type="ECO:0000313" key="5">
    <source>
        <dbReference type="Proteomes" id="UP000199095"/>
    </source>
</evidence>
<dbReference type="Pfam" id="PF00682">
    <property type="entry name" value="HMGL-like"/>
    <property type="match status" value="1"/>
</dbReference>
<dbReference type="InterPro" id="IPR013785">
    <property type="entry name" value="Aldolase_TIM"/>
</dbReference>
<dbReference type="InterPro" id="IPR054691">
    <property type="entry name" value="LeuA/HCS_post-cat"/>
</dbReference>
<dbReference type="OrthoDB" id="9804858at2"/>
<dbReference type="STRING" id="237682.SAMN05421676_10597"/>
<proteinExistence type="inferred from homology"/>
<dbReference type="GO" id="GO:0019752">
    <property type="term" value="P:carboxylic acid metabolic process"/>
    <property type="evidence" value="ECO:0007669"/>
    <property type="project" value="InterPro"/>
</dbReference>
<reference evidence="5" key="1">
    <citation type="submission" date="2016-10" db="EMBL/GenBank/DDBJ databases">
        <authorList>
            <person name="Varghese N."/>
            <person name="Submissions S."/>
        </authorList>
    </citation>
    <scope>NUCLEOTIDE SEQUENCE [LARGE SCALE GENOMIC DNA]</scope>
    <source>
        <strain evidence="5">CGMCC 1.3566</strain>
    </source>
</reference>
<dbReference type="Pfam" id="PF22617">
    <property type="entry name" value="HCS_D2"/>
    <property type="match status" value="1"/>
</dbReference>
<dbReference type="Gene3D" id="3.20.20.70">
    <property type="entry name" value="Aldolase class I"/>
    <property type="match status" value="1"/>
</dbReference>
<dbReference type="InterPro" id="IPR000891">
    <property type="entry name" value="PYR_CT"/>
</dbReference>
<dbReference type="AlphaFoldDB" id="A0A1I0EVL6"/>
<accession>A0A1I0EVL6</accession>
<dbReference type="Proteomes" id="UP000199095">
    <property type="component" value="Unassembled WGS sequence"/>
</dbReference>
<dbReference type="InterPro" id="IPR002034">
    <property type="entry name" value="AIPM/Hcit_synth_CS"/>
</dbReference>
<evidence type="ECO:0000259" key="3">
    <source>
        <dbReference type="PROSITE" id="PS50991"/>
    </source>
</evidence>
<evidence type="ECO:0000256" key="1">
    <source>
        <dbReference type="ARBA" id="ARBA00022679"/>
    </source>
</evidence>
<keyword evidence="1 2" id="KW-0808">Transferase</keyword>